<dbReference type="EMBL" id="JH818407">
    <property type="protein sequence ID" value="EKC33284.1"/>
    <property type="molecule type" value="Genomic_DNA"/>
</dbReference>
<sequence>MSLNEQNFQDPVRVKVVVIGDMCVGKTAIAHRFTKNAFEEKLPHTVGASYYIRSMEIEGRTILFQIWDTAGQERFRSLVPMYLRDADIALLVYDITSKETFHSLELWRTELLTSAPCHVTTAVVGNKSDLGAKRQIESTVRIPVIRAGMLALKKTGRAYAVKHRMLYTETSAKLGTNVEELFYDLVVIIGDSGVGKTSIAQRFAQDSFSENTASSVGAGYFVKHLEIEDRKVYFQIWDTAGQENFRSLVPMFLRDAKIALLVYDITSMESFLNLQAWQSDLLTAEPEVTVAVIGNKSDLKDYRKVEVRKGQGYANKHKMLFTETSAKRGTNVEEIFFELGTVSIRIGIRSQLLQRNVQEKSEQNIKVGPGESMSKKVRDCCYKMSRAPIILTALVLTVATILGYPARDGIICYDPPCYHPHHGLQTKQYLPPPDGTEIHTQKRQDRSRQSRSIYRPPNDPDWDHGQRVYRPPGDPDWEYQEKV</sequence>
<protein>
    <submittedName>
        <fullName evidence="4">Ras-related protein RHA1</fullName>
    </submittedName>
</protein>
<evidence type="ECO:0000256" key="3">
    <source>
        <dbReference type="SAM" id="MobiDB-lite"/>
    </source>
</evidence>
<dbReference type="NCBIfam" id="TIGR00231">
    <property type="entry name" value="small_GTP"/>
    <property type="match status" value="2"/>
</dbReference>
<dbReference type="PROSITE" id="PS51420">
    <property type="entry name" value="RHO"/>
    <property type="match status" value="1"/>
</dbReference>
<proteinExistence type="inferred from homology"/>
<accession>K1QQ39</accession>
<dbReference type="SUPFAM" id="SSF52540">
    <property type="entry name" value="P-loop containing nucleoside triphosphate hydrolases"/>
    <property type="match status" value="2"/>
</dbReference>
<evidence type="ECO:0000256" key="2">
    <source>
        <dbReference type="ARBA" id="ARBA00022741"/>
    </source>
</evidence>
<dbReference type="InterPro" id="IPR005225">
    <property type="entry name" value="Small_GTP-bd"/>
</dbReference>
<name>K1QQ39_MAGGI</name>
<dbReference type="PROSITE" id="PS00675">
    <property type="entry name" value="SIGMA54_INTERACT_1"/>
    <property type="match status" value="1"/>
</dbReference>
<dbReference type="PROSITE" id="PS51419">
    <property type="entry name" value="RAB"/>
    <property type="match status" value="2"/>
</dbReference>
<dbReference type="SMART" id="SM00175">
    <property type="entry name" value="RAB"/>
    <property type="match status" value="2"/>
</dbReference>
<feature type="compositionally biased region" description="Basic and acidic residues" evidence="3">
    <location>
        <begin position="436"/>
        <end position="448"/>
    </location>
</feature>
<comment type="similarity">
    <text evidence="1">Belongs to the small GTPase superfamily. Rab family.</text>
</comment>
<reference evidence="4" key="1">
    <citation type="journal article" date="2012" name="Nature">
        <title>The oyster genome reveals stress adaptation and complexity of shell formation.</title>
        <authorList>
            <person name="Zhang G."/>
            <person name="Fang X."/>
            <person name="Guo X."/>
            <person name="Li L."/>
            <person name="Luo R."/>
            <person name="Xu F."/>
            <person name="Yang P."/>
            <person name="Zhang L."/>
            <person name="Wang X."/>
            <person name="Qi H."/>
            <person name="Xiong Z."/>
            <person name="Que H."/>
            <person name="Xie Y."/>
            <person name="Holland P.W."/>
            <person name="Paps J."/>
            <person name="Zhu Y."/>
            <person name="Wu F."/>
            <person name="Chen Y."/>
            <person name="Wang J."/>
            <person name="Peng C."/>
            <person name="Meng J."/>
            <person name="Yang L."/>
            <person name="Liu J."/>
            <person name="Wen B."/>
            <person name="Zhang N."/>
            <person name="Huang Z."/>
            <person name="Zhu Q."/>
            <person name="Feng Y."/>
            <person name="Mount A."/>
            <person name="Hedgecock D."/>
            <person name="Xu Z."/>
            <person name="Liu Y."/>
            <person name="Domazet-Loso T."/>
            <person name="Du Y."/>
            <person name="Sun X."/>
            <person name="Zhang S."/>
            <person name="Liu B."/>
            <person name="Cheng P."/>
            <person name="Jiang X."/>
            <person name="Li J."/>
            <person name="Fan D."/>
            <person name="Wang W."/>
            <person name="Fu W."/>
            <person name="Wang T."/>
            <person name="Wang B."/>
            <person name="Zhang J."/>
            <person name="Peng Z."/>
            <person name="Li Y."/>
            <person name="Li N."/>
            <person name="Wang J."/>
            <person name="Chen M."/>
            <person name="He Y."/>
            <person name="Tan F."/>
            <person name="Song X."/>
            <person name="Zheng Q."/>
            <person name="Huang R."/>
            <person name="Yang H."/>
            <person name="Du X."/>
            <person name="Chen L."/>
            <person name="Yang M."/>
            <person name="Gaffney P.M."/>
            <person name="Wang S."/>
            <person name="Luo L."/>
            <person name="She Z."/>
            <person name="Ming Y."/>
            <person name="Huang W."/>
            <person name="Zhang S."/>
            <person name="Huang B."/>
            <person name="Zhang Y."/>
            <person name="Qu T."/>
            <person name="Ni P."/>
            <person name="Miao G."/>
            <person name="Wang J."/>
            <person name="Wang Q."/>
            <person name="Steinberg C.E."/>
            <person name="Wang H."/>
            <person name="Li N."/>
            <person name="Qian L."/>
            <person name="Zhang G."/>
            <person name="Li Y."/>
            <person name="Yang H."/>
            <person name="Liu X."/>
            <person name="Wang J."/>
            <person name="Yin Y."/>
            <person name="Wang J."/>
        </authorList>
    </citation>
    <scope>NUCLEOTIDE SEQUENCE [LARGE SCALE GENOMIC DNA]</scope>
    <source>
        <strain evidence="4">05x7-T-G4-1.051#20</strain>
    </source>
</reference>
<dbReference type="GO" id="GO:0003924">
    <property type="term" value="F:GTPase activity"/>
    <property type="evidence" value="ECO:0007669"/>
    <property type="project" value="InterPro"/>
</dbReference>
<dbReference type="Pfam" id="PF00071">
    <property type="entry name" value="Ras"/>
    <property type="match status" value="1"/>
</dbReference>
<dbReference type="FunFam" id="3.40.50.300:FF:000808">
    <property type="entry name" value="Small GTP-binding protein, putative"/>
    <property type="match status" value="2"/>
</dbReference>
<gene>
    <name evidence="4" type="ORF">CGI_10017070</name>
</gene>
<dbReference type="PRINTS" id="PR00449">
    <property type="entry name" value="RASTRNSFRMNG"/>
</dbReference>
<dbReference type="CDD" id="cd00154">
    <property type="entry name" value="Rab"/>
    <property type="match status" value="2"/>
</dbReference>
<dbReference type="InterPro" id="IPR027417">
    <property type="entry name" value="P-loop_NTPase"/>
</dbReference>
<evidence type="ECO:0000256" key="1">
    <source>
        <dbReference type="ARBA" id="ARBA00006270"/>
    </source>
</evidence>
<dbReference type="InterPro" id="IPR025662">
    <property type="entry name" value="Sigma_54_int_dom_ATP-bd_1"/>
</dbReference>
<dbReference type="PANTHER" id="PTHR47978">
    <property type="match status" value="1"/>
</dbReference>
<dbReference type="GO" id="GO:0005525">
    <property type="term" value="F:GTP binding"/>
    <property type="evidence" value="ECO:0007669"/>
    <property type="project" value="InterPro"/>
</dbReference>
<dbReference type="InParanoid" id="K1QQ39"/>
<feature type="region of interest" description="Disordered" evidence="3">
    <location>
        <begin position="424"/>
        <end position="483"/>
    </location>
</feature>
<keyword evidence="2" id="KW-0547">Nucleotide-binding</keyword>
<dbReference type="Gene3D" id="3.40.50.300">
    <property type="entry name" value="P-loop containing nucleotide triphosphate hydrolases"/>
    <property type="match status" value="2"/>
</dbReference>
<dbReference type="InterPro" id="IPR001806">
    <property type="entry name" value="Small_GTPase"/>
</dbReference>
<evidence type="ECO:0000313" key="4">
    <source>
        <dbReference type="EMBL" id="EKC33284.1"/>
    </source>
</evidence>
<dbReference type="SMART" id="SM00176">
    <property type="entry name" value="RAN"/>
    <property type="match status" value="1"/>
</dbReference>
<dbReference type="SMART" id="SM00173">
    <property type="entry name" value="RAS"/>
    <property type="match status" value="2"/>
</dbReference>
<dbReference type="Pfam" id="PF08477">
    <property type="entry name" value="Roc"/>
    <property type="match status" value="1"/>
</dbReference>
<dbReference type="SMART" id="SM00174">
    <property type="entry name" value="RHO"/>
    <property type="match status" value="2"/>
</dbReference>
<dbReference type="AlphaFoldDB" id="K1QQ39"/>
<dbReference type="HOGENOM" id="CLU_565319_0_0_1"/>
<organism evidence="4">
    <name type="scientific">Magallana gigas</name>
    <name type="common">Pacific oyster</name>
    <name type="synonym">Crassostrea gigas</name>
    <dbReference type="NCBI Taxonomy" id="29159"/>
    <lineage>
        <taxon>Eukaryota</taxon>
        <taxon>Metazoa</taxon>
        <taxon>Spiralia</taxon>
        <taxon>Lophotrochozoa</taxon>
        <taxon>Mollusca</taxon>
        <taxon>Bivalvia</taxon>
        <taxon>Autobranchia</taxon>
        <taxon>Pteriomorphia</taxon>
        <taxon>Ostreida</taxon>
        <taxon>Ostreoidea</taxon>
        <taxon>Ostreidae</taxon>
        <taxon>Magallana</taxon>
    </lineage>
</organism>
<dbReference type="PROSITE" id="PS51421">
    <property type="entry name" value="RAS"/>
    <property type="match status" value="2"/>
</dbReference>